<evidence type="ECO:0000259" key="4">
    <source>
        <dbReference type="SMART" id="SM00418"/>
    </source>
</evidence>
<keyword evidence="2" id="KW-0238">DNA-binding</keyword>
<feature type="domain" description="HTH arsR-type" evidence="4">
    <location>
        <begin position="256"/>
        <end position="327"/>
    </location>
</feature>
<dbReference type="InterPro" id="IPR051011">
    <property type="entry name" value="Metal_resp_trans_reg"/>
</dbReference>
<dbReference type="InterPro" id="IPR036390">
    <property type="entry name" value="WH_DNA-bd_sf"/>
</dbReference>
<evidence type="ECO:0000256" key="1">
    <source>
        <dbReference type="ARBA" id="ARBA00023015"/>
    </source>
</evidence>
<dbReference type="CDD" id="cd00090">
    <property type="entry name" value="HTH_ARSR"/>
    <property type="match status" value="1"/>
</dbReference>
<organism evidence="5 6">
    <name type="scientific">Kitasatospora cathayae</name>
    <dbReference type="NCBI Taxonomy" id="3004092"/>
    <lineage>
        <taxon>Bacteria</taxon>
        <taxon>Bacillati</taxon>
        <taxon>Actinomycetota</taxon>
        <taxon>Actinomycetes</taxon>
        <taxon>Kitasatosporales</taxon>
        <taxon>Streptomycetaceae</taxon>
        <taxon>Kitasatospora</taxon>
    </lineage>
</organism>
<keyword evidence="1" id="KW-0805">Transcription regulation</keyword>
<evidence type="ECO:0000313" key="5">
    <source>
        <dbReference type="EMBL" id="WBP89942.1"/>
    </source>
</evidence>
<gene>
    <name evidence="5" type="ORF">O1G21_31585</name>
</gene>
<dbReference type="EMBL" id="CP115450">
    <property type="protein sequence ID" value="WBP89942.1"/>
    <property type="molecule type" value="Genomic_DNA"/>
</dbReference>
<evidence type="ECO:0000313" key="6">
    <source>
        <dbReference type="Proteomes" id="UP001212821"/>
    </source>
</evidence>
<keyword evidence="3" id="KW-0804">Transcription</keyword>
<evidence type="ECO:0000256" key="3">
    <source>
        <dbReference type="ARBA" id="ARBA00023163"/>
    </source>
</evidence>
<reference evidence="6" key="1">
    <citation type="submission" date="2022-12" db="EMBL/GenBank/DDBJ databases">
        <authorList>
            <person name="Mo P."/>
        </authorList>
    </citation>
    <scope>NUCLEOTIDE SEQUENCE [LARGE SCALE GENOMIC DNA]</scope>
    <source>
        <strain evidence="6">HUAS 3-15</strain>
    </source>
</reference>
<dbReference type="InterPro" id="IPR011991">
    <property type="entry name" value="ArsR-like_HTH"/>
</dbReference>
<dbReference type="InterPro" id="IPR036388">
    <property type="entry name" value="WH-like_DNA-bd_sf"/>
</dbReference>
<dbReference type="InterPro" id="IPR001845">
    <property type="entry name" value="HTH_ArsR_DNA-bd_dom"/>
</dbReference>
<dbReference type="Proteomes" id="UP001212821">
    <property type="component" value="Chromosome"/>
</dbReference>
<dbReference type="PANTHER" id="PTHR43132">
    <property type="entry name" value="ARSENICAL RESISTANCE OPERON REPRESSOR ARSR-RELATED"/>
    <property type="match status" value="1"/>
</dbReference>
<dbReference type="Gene3D" id="1.10.10.10">
    <property type="entry name" value="Winged helix-like DNA-binding domain superfamily/Winged helix DNA-binding domain"/>
    <property type="match status" value="1"/>
</dbReference>
<accession>A0ABY7QB77</accession>
<name>A0ABY7QB77_9ACTN</name>
<protein>
    <submittedName>
        <fullName evidence="5">Helix-turn-helix domain-containing protein</fullName>
    </submittedName>
</protein>
<evidence type="ECO:0000256" key="2">
    <source>
        <dbReference type="ARBA" id="ARBA00023125"/>
    </source>
</evidence>
<proteinExistence type="predicted"/>
<dbReference type="Pfam" id="PF12840">
    <property type="entry name" value="HTH_20"/>
    <property type="match status" value="1"/>
</dbReference>
<dbReference type="PANTHER" id="PTHR43132:SF6">
    <property type="entry name" value="HTH-TYPE TRANSCRIPTIONAL REPRESSOR CZRA"/>
    <property type="match status" value="1"/>
</dbReference>
<keyword evidence="6" id="KW-1185">Reference proteome</keyword>
<sequence length="329" mass="36046">MIRLTIDSAGLARTRFAVSPLHEAVNTLMASGLNSRTGPYAWVSRTRRVLRREKLELLSGLALEQDGGYIPDFLSPHPTGPEPTVAEQLEAVRRTDPDRVRAELETVQRGIAAANLAGRPVPDAVLRGLERGPRHFAERIADELGRYWELALAPYWPDARAVLDAEIDQRGRFLARHGSGALFNSLAPQLSWSDGLIQLESRFEVTLPARMVLLMPTLVSRRIHVILDPVDGCHRPPTLMYPIAPPAAVPQTPTPALAQLLGPTRADLLAALVDPATTAALAARHYLSAGTVSYHLGVLHRSGLVSRVRSGREVLYRRTPRGEELLAGR</sequence>
<dbReference type="SMART" id="SM00418">
    <property type="entry name" value="HTH_ARSR"/>
    <property type="match status" value="1"/>
</dbReference>
<dbReference type="RefSeq" id="WP_270148449.1">
    <property type="nucleotide sequence ID" value="NZ_CP115450.1"/>
</dbReference>
<dbReference type="SUPFAM" id="SSF46785">
    <property type="entry name" value="Winged helix' DNA-binding domain"/>
    <property type="match status" value="1"/>
</dbReference>